<gene>
    <name evidence="2" type="ORF">ACFFJ6_12605</name>
</gene>
<organism evidence="2 3">
    <name type="scientific">Rhodopseudomonas telluris</name>
    <dbReference type="NCBI Taxonomy" id="644215"/>
    <lineage>
        <taxon>Bacteria</taxon>
        <taxon>Pseudomonadati</taxon>
        <taxon>Pseudomonadota</taxon>
        <taxon>Alphaproteobacteria</taxon>
        <taxon>Hyphomicrobiales</taxon>
        <taxon>Nitrobacteraceae</taxon>
        <taxon>Rhodopseudomonas</taxon>
    </lineage>
</organism>
<comment type="caution">
    <text evidence="2">The sequence shown here is derived from an EMBL/GenBank/DDBJ whole genome shotgun (WGS) entry which is preliminary data.</text>
</comment>
<keyword evidence="1" id="KW-0472">Membrane</keyword>
<keyword evidence="1" id="KW-0812">Transmembrane</keyword>
<dbReference type="EMBL" id="JBHLWM010000005">
    <property type="protein sequence ID" value="MFC0241316.1"/>
    <property type="molecule type" value="Genomic_DNA"/>
</dbReference>
<dbReference type="InterPro" id="IPR022109">
    <property type="entry name" value="DUF3649"/>
</dbReference>
<keyword evidence="1" id="KW-1133">Transmembrane helix</keyword>
<evidence type="ECO:0000313" key="2">
    <source>
        <dbReference type="EMBL" id="MFC0241316.1"/>
    </source>
</evidence>
<reference evidence="2 3" key="1">
    <citation type="submission" date="2024-09" db="EMBL/GenBank/DDBJ databases">
        <authorList>
            <person name="Sun Q."/>
            <person name="Mori K."/>
        </authorList>
    </citation>
    <scope>NUCLEOTIDE SEQUENCE [LARGE SCALE GENOMIC DNA]</scope>
    <source>
        <strain evidence="2 3">KCTC 23279</strain>
    </source>
</reference>
<dbReference type="RefSeq" id="WP_378388149.1">
    <property type="nucleotide sequence ID" value="NZ_JBHLWM010000005.1"/>
</dbReference>
<dbReference type="Proteomes" id="UP001589775">
    <property type="component" value="Unassembled WGS sequence"/>
</dbReference>
<sequence>MTALVQRVRRTGPLVSRIVAALFGSYGIATLFSLAVLALPISKPQAVLTGQLASFAIYTGAVIWVFAVRRASTAWIGLLIVAAALAPLAWSVS</sequence>
<evidence type="ECO:0000313" key="3">
    <source>
        <dbReference type="Proteomes" id="UP001589775"/>
    </source>
</evidence>
<accession>A0ABV6ESW2</accession>
<dbReference type="Pfam" id="PF12365">
    <property type="entry name" value="DUF3649"/>
    <property type="match status" value="1"/>
</dbReference>
<feature type="transmembrane region" description="Helical" evidence="1">
    <location>
        <begin position="20"/>
        <end position="41"/>
    </location>
</feature>
<protein>
    <submittedName>
        <fullName evidence="2">DUF3649 domain-containing protein</fullName>
    </submittedName>
</protein>
<proteinExistence type="predicted"/>
<feature type="transmembrane region" description="Helical" evidence="1">
    <location>
        <begin position="74"/>
        <end position="92"/>
    </location>
</feature>
<keyword evidence="3" id="KW-1185">Reference proteome</keyword>
<evidence type="ECO:0000256" key="1">
    <source>
        <dbReference type="SAM" id="Phobius"/>
    </source>
</evidence>
<feature type="transmembrane region" description="Helical" evidence="1">
    <location>
        <begin position="47"/>
        <end position="67"/>
    </location>
</feature>
<name>A0ABV6ESW2_9BRAD</name>